<feature type="transmembrane region" description="Helical" evidence="2">
    <location>
        <begin position="51"/>
        <end position="70"/>
    </location>
</feature>
<reference evidence="3" key="1">
    <citation type="submission" date="2023-11" db="EMBL/GenBank/DDBJ databases">
        <authorList>
            <person name="De Vega J J."/>
            <person name="De Vega J J."/>
        </authorList>
    </citation>
    <scope>NUCLEOTIDE SEQUENCE</scope>
</reference>
<feature type="transmembrane region" description="Helical" evidence="2">
    <location>
        <begin position="82"/>
        <end position="102"/>
    </location>
</feature>
<proteinExistence type="predicted"/>
<dbReference type="AlphaFoldDB" id="A0AAD2HPT0"/>
<name>A0AAD2HPT0_9AGAR</name>
<evidence type="ECO:0000313" key="4">
    <source>
        <dbReference type="Proteomes" id="UP001295794"/>
    </source>
</evidence>
<evidence type="ECO:0000256" key="2">
    <source>
        <dbReference type="SAM" id="Phobius"/>
    </source>
</evidence>
<organism evidence="3 4">
    <name type="scientific">Mycena citricolor</name>
    <dbReference type="NCBI Taxonomy" id="2018698"/>
    <lineage>
        <taxon>Eukaryota</taxon>
        <taxon>Fungi</taxon>
        <taxon>Dikarya</taxon>
        <taxon>Basidiomycota</taxon>
        <taxon>Agaricomycotina</taxon>
        <taxon>Agaricomycetes</taxon>
        <taxon>Agaricomycetidae</taxon>
        <taxon>Agaricales</taxon>
        <taxon>Marasmiineae</taxon>
        <taxon>Mycenaceae</taxon>
        <taxon>Mycena</taxon>
    </lineage>
</organism>
<dbReference type="EMBL" id="CAVNYO010000440">
    <property type="protein sequence ID" value="CAK5280229.1"/>
    <property type="molecule type" value="Genomic_DNA"/>
</dbReference>
<keyword evidence="2" id="KW-0472">Membrane</keyword>
<comment type="caution">
    <text evidence="3">The sequence shown here is derived from an EMBL/GenBank/DDBJ whole genome shotgun (WGS) entry which is preliminary data.</text>
</comment>
<protein>
    <submittedName>
        <fullName evidence="3">Uncharacterized protein</fullName>
    </submittedName>
</protein>
<keyword evidence="4" id="KW-1185">Reference proteome</keyword>
<keyword evidence="2" id="KW-0812">Transmembrane</keyword>
<evidence type="ECO:0000313" key="3">
    <source>
        <dbReference type="EMBL" id="CAK5280229.1"/>
    </source>
</evidence>
<feature type="compositionally biased region" description="Low complexity" evidence="1">
    <location>
        <begin position="156"/>
        <end position="166"/>
    </location>
</feature>
<gene>
    <name evidence="3" type="ORF">MYCIT1_LOCUS30713</name>
</gene>
<keyword evidence="2" id="KW-1133">Transmembrane helix</keyword>
<feature type="compositionally biased region" description="Low complexity" evidence="1">
    <location>
        <begin position="173"/>
        <end position="183"/>
    </location>
</feature>
<accession>A0AAD2HPT0</accession>
<evidence type="ECO:0000256" key="1">
    <source>
        <dbReference type="SAM" id="MobiDB-lite"/>
    </source>
</evidence>
<dbReference type="Proteomes" id="UP001295794">
    <property type="component" value="Unassembled WGS sequence"/>
</dbReference>
<feature type="region of interest" description="Disordered" evidence="1">
    <location>
        <begin position="138"/>
        <end position="183"/>
    </location>
</feature>
<sequence>MDFVQGLDPSKLSLALTALSFFLSPFASPPYNLPVMLFGTLVQQQEAGVGQALHIFTALLGASIPFDIIWMIGNSQNGFIRFLSLLLVLLKLPAFISFGLALRQRGGGLGFGSLNIRGNDLGGATVWDSMPGGFGSVGNNGYQNFDDERPAQYSRPTAPAPAAAQTTPPPQAAQPAAQPYQTV</sequence>